<dbReference type="OrthoDB" id="9805159at2"/>
<evidence type="ECO:0000256" key="3">
    <source>
        <dbReference type="RuleBase" id="RU361134"/>
    </source>
</evidence>
<gene>
    <name evidence="5" type="ORF">DVH29_00570</name>
</gene>
<name>A0A369WAQ8_9HYPH</name>
<comment type="caution">
    <text evidence="5">The sequence shown here is derived from an EMBL/GenBank/DDBJ whole genome shotgun (WGS) entry which is preliminary data.</text>
</comment>
<dbReference type="SUPFAM" id="SSF51445">
    <property type="entry name" value="(Trans)glycosidases"/>
    <property type="match status" value="1"/>
</dbReference>
<dbReference type="InterPro" id="IPR006046">
    <property type="entry name" value="Alpha_amylase"/>
</dbReference>
<dbReference type="RefSeq" id="WP_114644201.1">
    <property type="nucleotide sequence ID" value="NZ_QQNH01000001.1"/>
</dbReference>
<evidence type="ECO:0000313" key="6">
    <source>
        <dbReference type="Proteomes" id="UP000253759"/>
    </source>
</evidence>
<dbReference type="Gene3D" id="3.20.20.80">
    <property type="entry name" value="Glycosidases"/>
    <property type="match status" value="1"/>
</dbReference>
<dbReference type="Gene3D" id="3.90.400.10">
    <property type="entry name" value="Oligo-1,6-glucosidase, Domain 2"/>
    <property type="match status" value="1"/>
</dbReference>
<accession>A0A369WAQ8</accession>
<keyword evidence="3" id="KW-0378">Hydrolase</keyword>
<organism evidence="5 6">
    <name type="scientific">Pelagibacterium lacus</name>
    <dbReference type="NCBI Taxonomy" id="2282655"/>
    <lineage>
        <taxon>Bacteria</taxon>
        <taxon>Pseudomonadati</taxon>
        <taxon>Pseudomonadota</taxon>
        <taxon>Alphaproteobacteria</taxon>
        <taxon>Hyphomicrobiales</taxon>
        <taxon>Devosiaceae</taxon>
        <taxon>Pelagibacterium</taxon>
    </lineage>
</organism>
<dbReference type="PRINTS" id="PR00110">
    <property type="entry name" value="ALPHAAMYLASE"/>
</dbReference>
<dbReference type="InterPro" id="IPR045857">
    <property type="entry name" value="O16G_dom_2"/>
</dbReference>
<dbReference type="EC" id="3.2.1.1" evidence="3"/>
<dbReference type="PANTHER" id="PTHR10357">
    <property type="entry name" value="ALPHA-AMYLASE FAMILY MEMBER"/>
    <property type="match status" value="1"/>
</dbReference>
<evidence type="ECO:0000259" key="4">
    <source>
        <dbReference type="SMART" id="SM00642"/>
    </source>
</evidence>
<sequence>MAHWWKDAVFYAVDVGRFHDGNGDGIGDFPGLRQKLPYLCDLGVTCIWLQPFYPSTHRDNGYDVTDYFSVDPSLGSFDDLIATIRAAGELGMRVITDLVVQHTSDAHPWFRSARHDEQSPFRDYYIWADHPPPTPPGRGPMFPGAEKAVWTHCEIAGAYYHHRFYHFQPGLNHQNPAVRDEIERIIDFWCSFGISGFRIDAASHLIERPLDRHKEVDETHATLRHIYAHTTGRKPDTVLMGEVDEEPGELASYFDGEQLNMMFNFYLDNYLLLALAREDGRPVHHALSALPQPPANGQWANFLRNHDEADLERLEAGEMADVLDAFAPEETMRIYDRGIRRRLAPMLGGDRDRLKMAYSLLFSMPGCPVITYGEELGMGDDLDLPERESVRLPMQWTAGRNGGFSEAPISKLPLKPVAGGAFGYRAVNARAAEKDEKSLLNHIRKLSALRLRFPEIGAERLEFFDTGHDAVLAHRFGASQSGIMMIHNLSGKTAAIDLALDTARYGHPDVVLGEGRFDLAEGRLAMELEPYGLRWIAAG</sequence>
<dbReference type="InterPro" id="IPR017853">
    <property type="entry name" value="GH"/>
</dbReference>
<dbReference type="CDD" id="cd11334">
    <property type="entry name" value="AmyAc_TreS"/>
    <property type="match status" value="1"/>
</dbReference>
<keyword evidence="3" id="KW-0326">Glycosidase</keyword>
<proteinExistence type="inferred from homology"/>
<dbReference type="Gene3D" id="2.60.40.1180">
    <property type="entry name" value="Golgi alpha-mannosidase II"/>
    <property type="match status" value="1"/>
</dbReference>
<reference evidence="6" key="1">
    <citation type="submission" date="2018-07" db="EMBL/GenBank/DDBJ databases">
        <authorList>
            <person name="Liu B.-T."/>
            <person name="Du Z."/>
        </authorList>
    </citation>
    <scope>NUCLEOTIDE SEQUENCE [LARGE SCALE GENOMIC DNA]</scope>
    <source>
        <strain evidence="6">XYN52</strain>
    </source>
</reference>
<dbReference type="SMART" id="SM00642">
    <property type="entry name" value="Aamy"/>
    <property type="match status" value="1"/>
</dbReference>
<dbReference type="InterPro" id="IPR013780">
    <property type="entry name" value="Glyco_hydro_b"/>
</dbReference>
<comment type="similarity">
    <text evidence="1 2">Belongs to the glycosyl hydrolase 13 family.</text>
</comment>
<dbReference type="AlphaFoldDB" id="A0A369WAQ8"/>
<keyword evidence="6" id="KW-1185">Reference proteome</keyword>
<dbReference type="Pfam" id="PF00128">
    <property type="entry name" value="Alpha-amylase"/>
    <property type="match status" value="2"/>
</dbReference>
<dbReference type="InterPro" id="IPR006047">
    <property type="entry name" value="GH13_cat_dom"/>
</dbReference>
<dbReference type="GO" id="GO:0043169">
    <property type="term" value="F:cation binding"/>
    <property type="evidence" value="ECO:0007669"/>
    <property type="project" value="InterPro"/>
</dbReference>
<dbReference type="Proteomes" id="UP000253759">
    <property type="component" value="Unassembled WGS sequence"/>
</dbReference>
<dbReference type="SUPFAM" id="SSF51011">
    <property type="entry name" value="Glycosyl hydrolase domain"/>
    <property type="match status" value="1"/>
</dbReference>
<comment type="catalytic activity">
    <reaction evidence="3">
        <text>Endohydrolysis of (1-&gt;4)-alpha-D-glucosidic linkages in polysaccharides containing three or more (1-&gt;4)-alpha-linked D-glucose units.</text>
        <dbReference type="EC" id="3.2.1.1"/>
    </reaction>
</comment>
<protein>
    <recommendedName>
        <fullName evidence="3">Alpha-amylase</fullName>
        <ecNumber evidence="3">3.2.1.1</ecNumber>
    </recommendedName>
</protein>
<keyword evidence="3" id="KW-0119">Carbohydrate metabolism</keyword>
<dbReference type="EMBL" id="QQNH01000001">
    <property type="protein sequence ID" value="RDE10480.1"/>
    <property type="molecule type" value="Genomic_DNA"/>
</dbReference>
<feature type="domain" description="Glycosyl hydrolase family 13 catalytic" evidence="4">
    <location>
        <begin position="12"/>
        <end position="450"/>
    </location>
</feature>
<dbReference type="PANTHER" id="PTHR10357:SF219">
    <property type="entry name" value="MALTOSE ALPHA-D-GLUCOSYLTRANSFERASE"/>
    <property type="match status" value="1"/>
</dbReference>
<evidence type="ECO:0000256" key="1">
    <source>
        <dbReference type="ARBA" id="ARBA00008061"/>
    </source>
</evidence>
<dbReference type="GO" id="GO:0004556">
    <property type="term" value="F:alpha-amylase activity"/>
    <property type="evidence" value="ECO:0007669"/>
    <property type="project" value="UniProtKB-UniRule"/>
</dbReference>
<evidence type="ECO:0000256" key="2">
    <source>
        <dbReference type="RuleBase" id="RU003615"/>
    </source>
</evidence>
<evidence type="ECO:0000313" key="5">
    <source>
        <dbReference type="EMBL" id="RDE10480.1"/>
    </source>
</evidence>
<dbReference type="GO" id="GO:0005975">
    <property type="term" value="P:carbohydrate metabolic process"/>
    <property type="evidence" value="ECO:0007669"/>
    <property type="project" value="InterPro"/>
</dbReference>